<name>A0A0E9V0V6_ANGAN</name>
<sequence>MVSRSLKMFCSFLSFKISVT</sequence>
<organism evidence="1">
    <name type="scientific">Anguilla anguilla</name>
    <name type="common">European freshwater eel</name>
    <name type="synonym">Muraena anguilla</name>
    <dbReference type="NCBI Taxonomy" id="7936"/>
    <lineage>
        <taxon>Eukaryota</taxon>
        <taxon>Metazoa</taxon>
        <taxon>Chordata</taxon>
        <taxon>Craniata</taxon>
        <taxon>Vertebrata</taxon>
        <taxon>Euteleostomi</taxon>
        <taxon>Actinopterygii</taxon>
        <taxon>Neopterygii</taxon>
        <taxon>Teleostei</taxon>
        <taxon>Anguilliformes</taxon>
        <taxon>Anguillidae</taxon>
        <taxon>Anguilla</taxon>
    </lineage>
</organism>
<protein>
    <submittedName>
        <fullName evidence="1">Uncharacterized protein</fullName>
    </submittedName>
</protein>
<dbReference type="AlphaFoldDB" id="A0A0E9V0V6"/>
<reference evidence="1" key="1">
    <citation type="submission" date="2014-11" db="EMBL/GenBank/DDBJ databases">
        <authorList>
            <person name="Amaro Gonzalez C."/>
        </authorList>
    </citation>
    <scope>NUCLEOTIDE SEQUENCE</scope>
</reference>
<reference evidence="1" key="2">
    <citation type="journal article" date="2015" name="Fish Shellfish Immunol.">
        <title>Early steps in the European eel (Anguilla anguilla)-Vibrio vulnificus interaction in the gills: Role of the RtxA13 toxin.</title>
        <authorList>
            <person name="Callol A."/>
            <person name="Pajuelo D."/>
            <person name="Ebbesson L."/>
            <person name="Teles M."/>
            <person name="MacKenzie S."/>
            <person name="Amaro C."/>
        </authorList>
    </citation>
    <scope>NUCLEOTIDE SEQUENCE</scope>
</reference>
<dbReference type="EMBL" id="GBXM01036941">
    <property type="protein sequence ID" value="JAH71636.1"/>
    <property type="molecule type" value="Transcribed_RNA"/>
</dbReference>
<proteinExistence type="predicted"/>
<evidence type="ECO:0000313" key="1">
    <source>
        <dbReference type="EMBL" id="JAH71636.1"/>
    </source>
</evidence>
<accession>A0A0E9V0V6</accession>